<evidence type="ECO:0000256" key="3">
    <source>
        <dbReference type="SAM" id="Phobius"/>
    </source>
</evidence>
<feature type="coiled-coil region" evidence="1">
    <location>
        <begin position="590"/>
        <end position="659"/>
    </location>
</feature>
<dbReference type="Proteomes" id="UP000245429">
    <property type="component" value="Chromosome"/>
</dbReference>
<keyword evidence="3" id="KW-1133">Transmembrane helix</keyword>
<keyword evidence="1" id="KW-0175">Coiled coil</keyword>
<keyword evidence="6" id="KW-1185">Reference proteome</keyword>
<dbReference type="InterPro" id="IPR008756">
    <property type="entry name" value="Peptidase_M56"/>
</dbReference>
<dbReference type="PANTHER" id="PTHR34978:SF3">
    <property type="entry name" value="SLR0241 PROTEIN"/>
    <property type="match status" value="1"/>
</dbReference>
<name>A0A2U8QXF9_9FLAO</name>
<evidence type="ECO:0000313" key="5">
    <source>
        <dbReference type="EMBL" id="AWM14749.1"/>
    </source>
</evidence>
<feature type="transmembrane region" description="Helical" evidence="3">
    <location>
        <begin position="270"/>
        <end position="289"/>
    </location>
</feature>
<keyword evidence="3" id="KW-0472">Membrane</keyword>
<dbReference type="EMBL" id="CP029463">
    <property type="protein sequence ID" value="AWM14749.1"/>
    <property type="molecule type" value="Genomic_DNA"/>
</dbReference>
<proteinExistence type="predicted"/>
<gene>
    <name evidence="5" type="ORF">DI487_13370</name>
</gene>
<keyword evidence="3" id="KW-0812">Transmembrane</keyword>
<feature type="transmembrane region" description="Helical" evidence="3">
    <location>
        <begin position="37"/>
        <end position="59"/>
    </location>
</feature>
<feature type="region of interest" description="Disordered" evidence="2">
    <location>
        <begin position="550"/>
        <end position="585"/>
    </location>
</feature>
<dbReference type="RefSeq" id="WP_109570087.1">
    <property type="nucleotide sequence ID" value="NZ_CP029463.1"/>
</dbReference>
<dbReference type="KEGG" id="fse:DI487_13370"/>
<dbReference type="SUPFAM" id="SSF57997">
    <property type="entry name" value="Tropomyosin"/>
    <property type="match status" value="1"/>
</dbReference>
<feature type="domain" description="Peptidase M56" evidence="4">
    <location>
        <begin position="155"/>
        <end position="260"/>
    </location>
</feature>
<feature type="compositionally biased region" description="Pro residues" evidence="2">
    <location>
        <begin position="566"/>
        <end position="580"/>
    </location>
</feature>
<evidence type="ECO:0000259" key="4">
    <source>
        <dbReference type="Pfam" id="PF05569"/>
    </source>
</evidence>
<protein>
    <recommendedName>
        <fullName evidence="4">Peptidase M56 domain-containing protein</fullName>
    </recommendedName>
</protein>
<evidence type="ECO:0000256" key="1">
    <source>
        <dbReference type="SAM" id="Coils"/>
    </source>
</evidence>
<feature type="transmembrane region" description="Helical" evidence="3">
    <location>
        <begin position="100"/>
        <end position="120"/>
    </location>
</feature>
<evidence type="ECO:0000313" key="6">
    <source>
        <dbReference type="Proteomes" id="UP000245429"/>
    </source>
</evidence>
<sequence>MDVLWLYFLKVNGLLLLHYGVYQLFLKKETFFQTNRWFLIAGVFISFLLPLFSYTKIIWVDPEPQVQNYFPFVSANSTASIPSVDVTEIPIDWNFIATSVYSIIALLLATTLLLEIFSLIRIFRQGNRRKENNIWVVETSQGQNPFSFFNILVYNKEKFTAEELNLIFLHERVHIEQRHSFDVLLGKILCFILWINPISWLYRKAILQNLEYIADSETARLSNNSYQYQKTLVKTIINHNQLSITNQFYQSLIKKRIVMLNTNPSSKKKMWKYTVVLPLLTLFFLVFQIKTLAQVKERVFITPNDETTEFIITKNTTDEEIKKETAILKKEHDVTFKVSKLKRNTDNEIIALDIKFKDKDGSTGRMSANGDQPIQPIRFFKEVDMSGKTNMGFGRKQLRTVFKKIETMGPKSVKIGDSLINIKTVEIRKSGDSDQSELYIINGKEYTKDELKNQKIELEEGSVLQLSEEDAIEKFGKKGKNGVIIMNGNATFKYDDDSDEEAIYIVNGKQISPNEFKTLKTKQAKTVRVYTNTNDEEETEFIIMNDMMADLPEPPAPPTFNFDNLPPAPKAPSFPNPPALPSDLSDEKAMKDYEKQIKAFEKKMENMEPQIKEFEKKMEKFEKEMLKREPAMKKYEEAMKIYEEKMKAYEEKIGAYQKKLEKMY</sequence>
<dbReference type="AlphaFoldDB" id="A0A2U8QXF9"/>
<dbReference type="OrthoDB" id="1522859at2"/>
<dbReference type="Pfam" id="PF05569">
    <property type="entry name" value="Peptidase_M56"/>
    <property type="match status" value="1"/>
</dbReference>
<accession>A0A2U8QXF9</accession>
<feature type="transmembrane region" description="Helical" evidence="3">
    <location>
        <begin position="6"/>
        <end position="25"/>
    </location>
</feature>
<dbReference type="PANTHER" id="PTHR34978">
    <property type="entry name" value="POSSIBLE SENSOR-TRANSDUCER PROTEIN BLAR"/>
    <property type="match status" value="1"/>
</dbReference>
<reference evidence="5 6" key="1">
    <citation type="submission" date="2018-05" db="EMBL/GenBank/DDBJ databases">
        <title>Flavobacterium sp. MEBiC07310.</title>
        <authorList>
            <person name="Baek K."/>
        </authorList>
    </citation>
    <scope>NUCLEOTIDE SEQUENCE [LARGE SCALE GENOMIC DNA]</scope>
    <source>
        <strain evidence="5 6">MEBiC07310</strain>
    </source>
</reference>
<dbReference type="InterPro" id="IPR052173">
    <property type="entry name" value="Beta-lactam_resp_regulator"/>
</dbReference>
<organism evidence="5 6">
    <name type="scientific">Flavobacterium sediminis</name>
    <dbReference type="NCBI Taxonomy" id="2201181"/>
    <lineage>
        <taxon>Bacteria</taxon>
        <taxon>Pseudomonadati</taxon>
        <taxon>Bacteroidota</taxon>
        <taxon>Flavobacteriia</taxon>
        <taxon>Flavobacteriales</taxon>
        <taxon>Flavobacteriaceae</taxon>
        <taxon>Flavobacterium</taxon>
    </lineage>
</organism>
<evidence type="ECO:0000256" key="2">
    <source>
        <dbReference type="SAM" id="MobiDB-lite"/>
    </source>
</evidence>